<comment type="similarity">
    <text evidence="2">Belongs to the MTUS1 family.</text>
</comment>
<feature type="compositionally biased region" description="Polar residues" evidence="6">
    <location>
        <begin position="603"/>
        <end position="632"/>
    </location>
</feature>
<evidence type="ECO:0008006" key="9">
    <source>
        <dbReference type="Google" id="ProtNLM"/>
    </source>
</evidence>
<dbReference type="GO" id="GO:0005737">
    <property type="term" value="C:cytoplasm"/>
    <property type="evidence" value="ECO:0007669"/>
    <property type="project" value="TreeGrafter"/>
</dbReference>
<dbReference type="SUPFAM" id="SSF58113">
    <property type="entry name" value="Apolipoprotein A-I"/>
    <property type="match status" value="1"/>
</dbReference>
<feature type="region of interest" description="Disordered" evidence="6">
    <location>
        <begin position="350"/>
        <end position="632"/>
    </location>
</feature>
<feature type="region of interest" description="Disordered" evidence="6">
    <location>
        <begin position="748"/>
        <end position="794"/>
    </location>
</feature>
<dbReference type="Proteomes" id="UP001152622">
    <property type="component" value="Chromosome 1"/>
</dbReference>
<dbReference type="Gene3D" id="1.20.120.20">
    <property type="entry name" value="Apolipoprotein"/>
    <property type="match status" value="1"/>
</dbReference>
<keyword evidence="3 5" id="KW-0175">Coiled coil</keyword>
<accession>A0A9Q1GFB4</accession>
<keyword evidence="8" id="KW-1185">Reference proteome</keyword>
<feature type="region of interest" description="Disordered" evidence="6">
    <location>
        <begin position="33"/>
        <end position="69"/>
    </location>
</feature>
<dbReference type="AlphaFoldDB" id="A0A9Q1GFB4"/>
<reference evidence="7" key="1">
    <citation type="journal article" date="2023" name="Science">
        <title>Genome structures resolve the early diversification of teleost fishes.</title>
        <authorList>
            <person name="Parey E."/>
            <person name="Louis A."/>
            <person name="Montfort J."/>
            <person name="Bouchez O."/>
            <person name="Roques C."/>
            <person name="Iampietro C."/>
            <person name="Lluch J."/>
            <person name="Castinel A."/>
            <person name="Donnadieu C."/>
            <person name="Desvignes T."/>
            <person name="Floi Bucao C."/>
            <person name="Jouanno E."/>
            <person name="Wen M."/>
            <person name="Mejri S."/>
            <person name="Dirks R."/>
            <person name="Jansen H."/>
            <person name="Henkel C."/>
            <person name="Chen W.J."/>
            <person name="Zahm M."/>
            <person name="Cabau C."/>
            <person name="Klopp C."/>
            <person name="Thompson A.W."/>
            <person name="Robinson-Rechavi M."/>
            <person name="Braasch I."/>
            <person name="Lecointre G."/>
            <person name="Bobe J."/>
            <person name="Postlethwait J.H."/>
            <person name="Berthelot C."/>
            <person name="Roest Crollius H."/>
            <person name="Guiguen Y."/>
        </authorList>
    </citation>
    <scope>NUCLEOTIDE SEQUENCE</scope>
    <source>
        <strain evidence="7">WJC10195</strain>
    </source>
</reference>
<evidence type="ECO:0000256" key="1">
    <source>
        <dbReference type="ARBA" id="ARBA00004123"/>
    </source>
</evidence>
<evidence type="ECO:0000313" key="7">
    <source>
        <dbReference type="EMBL" id="KAJ8383119.1"/>
    </source>
</evidence>
<feature type="compositionally biased region" description="Basic and acidic residues" evidence="6">
    <location>
        <begin position="474"/>
        <end position="492"/>
    </location>
</feature>
<evidence type="ECO:0000256" key="6">
    <source>
        <dbReference type="SAM" id="MobiDB-lite"/>
    </source>
</evidence>
<feature type="coiled-coil region" evidence="5">
    <location>
        <begin position="861"/>
        <end position="1016"/>
    </location>
</feature>
<keyword evidence="4" id="KW-0539">Nucleus</keyword>
<feature type="compositionally biased region" description="Low complexity" evidence="6">
    <location>
        <begin position="576"/>
        <end position="587"/>
    </location>
</feature>
<dbReference type="GO" id="GO:0008017">
    <property type="term" value="F:microtubule binding"/>
    <property type="evidence" value="ECO:0007669"/>
    <property type="project" value="TreeGrafter"/>
</dbReference>
<dbReference type="OrthoDB" id="10038993at2759"/>
<name>A0A9Q1GFB4_SYNKA</name>
<evidence type="ECO:0000256" key="3">
    <source>
        <dbReference type="ARBA" id="ARBA00023054"/>
    </source>
</evidence>
<feature type="region of interest" description="Disordered" evidence="6">
    <location>
        <begin position="1125"/>
        <end position="1161"/>
    </location>
</feature>
<protein>
    <recommendedName>
        <fullName evidence="9">Microtubule-associated tumor suppressor 1</fullName>
    </recommendedName>
</protein>
<evidence type="ECO:0000256" key="4">
    <source>
        <dbReference type="ARBA" id="ARBA00023242"/>
    </source>
</evidence>
<feature type="compositionally biased region" description="Low complexity" evidence="6">
    <location>
        <begin position="46"/>
        <end position="64"/>
    </location>
</feature>
<sequence>MSVRRAGAQNRVRAKSAGGSARGMCLLLESGDQNGNKVSCDGNKASSPDSARSSSSLSSSSSRESPADVEMLDCCLSKEVPAESFGPAPFRGLGQGEGVARLQSGGNSTSLYLDAKPDNWNDNLALVMTSICHGEASDRSDADASPDSEPAVPSRRGSRDDGRASVTSVSSGEMVLRKNSLSLHDSGSDKALSVSVLGDSAGPPPAPSEIGTSSTTLPDVCDGLREKKQKAGVTGDDLDSQNGRIVFFPQRSGEDTYSAGDESPLGLPLEFEGEDGRSTDAALILTERDCTPPAPLYQTYIESDPGACTSTEGATFLFLGSEDSDTSCSTQTSTPVASAINKTFCVPSLSESPCQGDRGAVSSPAVRALKGRSVPSSPAGLKKPASAANKHAKRFPQADFKNVKSKIMSRPTTPLTASNSARVTTTPSKPALANRNTPAASPVQGKGEAGYGNKRHWSSMNQNKGMIPKPRPRRISDCDSALKPKPRKDASLQREGQSDGGSSVNNVTFSTMAAPSEQGHQKKLVQGDDALGGKLRPSEADPGENGTGAKLCAENQEVTSVSVAASEGGKCRLGQRPSPGRARGSSSYQTPAADLRLPPPVTRLSTSSKDGRTSGSMSASRTKHTPATGNQKMRLTERPSVVAVITPGAKPTMGPGLAGPRPAGGSRLPVKSQDYGEPRLTTGSTQASVPAVCRPDGKPARPVASGGPAARLSPQRKALTAGIKNAALPNQTASQSTASLLLRSGSARFQRPASAPQVDKNKPRAGPRTQPPTRTHGQPDLLPTESKPPGAEHYRAQCENNNKCIQQLKKLLASGNRRFEAIAVVIQHIVSEHDEVVKQKHELSQELVSLRGELVTSATSCDALEREKDELRVAFEGVMQKVQEQHQSDLADLEDRLKTFYQDEWEKVHQAYQEEADRCKSQMQQQLDDLKTKHEALRKELEASHAGRLESLKQHYETTLEELRKTHKEEVETLDKTMKEAKAKLTEQIEELSTENVALNEKLNAEEERRRMLAEKNQKDSHTLYLEQELESLKVVLDIKNKQLHQQDKKLMQMDKLMEKSVKLDECRKKVQQENEDLKARMDRHAAMSRQLSTEQAVLQESLQKESKVNKRLSMENEELLWKLHNGDLSSPNKLSPTSPSRPFPSPRNSGVFTSPPVSPR</sequence>
<evidence type="ECO:0000256" key="2">
    <source>
        <dbReference type="ARBA" id="ARBA00007585"/>
    </source>
</evidence>
<feature type="region of interest" description="Disordered" evidence="6">
    <location>
        <begin position="136"/>
        <end position="171"/>
    </location>
</feature>
<dbReference type="PANTHER" id="PTHR24200:SF7">
    <property type="entry name" value="MICROTUBULE-ASSOCIATED TUMOR SUPPRESSOR 1"/>
    <property type="match status" value="1"/>
</dbReference>
<feature type="region of interest" description="Disordered" evidence="6">
    <location>
        <begin position="647"/>
        <end position="715"/>
    </location>
</feature>
<comment type="caution">
    <text evidence="7">The sequence shown here is derived from an EMBL/GenBank/DDBJ whole genome shotgun (WGS) entry which is preliminary data.</text>
</comment>
<feature type="coiled-coil region" evidence="5">
    <location>
        <begin position="1057"/>
        <end position="1088"/>
    </location>
</feature>
<evidence type="ECO:0000313" key="8">
    <source>
        <dbReference type="Proteomes" id="UP001152622"/>
    </source>
</evidence>
<comment type="subcellular location">
    <subcellularLocation>
        <location evidence="1">Nucleus</location>
    </subcellularLocation>
</comment>
<dbReference type="EMBL" id="JAINUF010000001">
    <property type="protein sequence ID" value="KAJ8383119.1"/>
    <property type="molecule type" value="Genomic_DNA"/>
</dbReference>
<evidence type="ECO:0000256" key="5">
    <source>
        <dbReference type="SAM" id="Coils"/>
    </source>
</evidence>
<gene>
    <name evidence="7" type="ORF">SKAU_G00038970</name>
</gene>
<feature type="compositionally biased region" description="Low complexity" evidence="6">
    <location>
        <begin position="143"/>
        <end position="155"/>
    </location>
</feature>
<feature type="compositionally biased region" description="Polar residues" evidence="6">
    <location>
        <begin position="410"/>
        <end position="439"/>
    </location>
</feature>
<feature type="region of interest" description="Disordered" evidence="6">
    <location>
        <begin position="194"/>
        <end position="216"/>
    </location>
</feature>
<dbReference type="PANTHER" id="PTHR24200">
    <property type="entry name" value="TOUCAN, ISOFORM A"/>
    <property type="match status" value="1"/>
</dbReference>
<proteinExistence type="inferred from homology"/>
<dbReference type="GO" id="GO:0005634">
    <property type="term" value="C:nucleus"/>
    <property type="evidence" value="ECO:0007669"/>
    <property type="project" value="UniProtKB-SubCell"/>
</dbReference>
<dbReference type="InterPro" id="IPR051293">
    <property type="entry name" value="MTUS1/CCDC69"/>
</dbReference>
<feature type="compositionally biased region" description="Polar residues" evidence="6">
    <location>
        <begin position="500"/>
        <end position="513"/>
    </location>
</feature>
<feature type="compositionally biased region" description="Low complexity" evidence="6">
    <location>
        <begin position="654"/>
        <end position="665"/>
    </location>
</feature>
<organism evidence="7 8">
    <name type="scientific">Synaphobranchus kaupii</name>
    <name type="common">Kaup's arrowtooth eel</name>
    <dbReference type="NCBI Taxonomy" id="118154"/>
    <lineage>
        <taxon>Eukaryota</taxon>
        <taxon>Metazoa</taxon>
        <taxon>Chordata</taxon>
        <taxon>Craniata</taxon>
        <taxon>Vertebrata</taxon>
        <taxon>Euteleostomi</taxon>
        <taxon>Actinopterygii</taxon>
        <taxon>Neopterygii</taxon>
        <taxon>Teleostei</taxon>
        <taxon>Anguilliformes</taxon>
        <taxon>Synaphobranchidae</taxon>
        <taxon>Synaphobranchus</taxon>
    </lineage>
</organism>